<keyword evidence="8" id="KW-0648">Protein biosynthesis</keyword>
<evidence type="ECO:0000259" key="12">
    <source>
        <dbReference type="PROSITE" id="PS50862"/>
    </source>
</evidence>
<dbReference type="InterPro" id="IPR004364">
    <property type="entry name" value="Aa-tRNA-synt_II"/>
</dbReference>
<evidence type="ECO:0000256" key="8">
    <source>
        <dbReference type="ARBA" id="ARBA00022917"/>
    </source>
</evidence>
<evidence type="ECO:0000256" key="9">
    <source>
        <dbReference type="ARBA" id="ARBA00023146"/>
    </source>
</evidence>
<dbReference type="SUPFAM" id="SSF50249">
    <property type="entry name" value="Nucleic acid-binding proteins"/>
    <property type="match status" value="1"/>
</dbReference>
<dbReference type="PROSITE" id="PS50862">
    <property type="entry name" value="AA_TRNA_LIGASE_II"/>
    <property type="match status" value="1"/>
</dbReference>
<evidence type="ECO:0000256" key="3">
    <source>
        <dbReference type="ARBA" id="ARBA00012816"/>
    </source>
</evidence>
<dbReference type="STRING" id="993615.L2GKP1"/>
<evidence type="ECO:0000256" key="1">
    <source>
        <dbReference type="ARBA" id="ARBA00004496"/>
    </source>
</evidence>
<dbReference type="GO" id="GO:0005524">
    <property type="term" value="F:ATP binding"/>
    <property type="evidence" value="ECO:0007669"/>
    <property type="project" value="UniProtKB-KW"/>
</dbReference>
<dbReference type="InterPro" id="IPR012340">
    <property type="entry name" value="NA-bd_OB-fold"/>
</dbReference>
<organism evidence="13 14">
    <name type="scientific">Vittaforma corneae (strain ATCC 50505)</name>
    <name type="common">Microsporidian parasite</name>
    <name type="synonym">Nosema corneum</name>
    <dbReference type="NCBI Taxonomy" id="993615"/>
    <lineage>
        <taxon>Eukaryota</taxon>
        <taxon>Fungi</taxon>
        <taxon>Fungi incertae sedis</taxon>
        <taxon>Microsporidia</taxon>
        <taxon>Nosematidae</taxon>
        <taxon>Vittaforma</taxon>
    </lineage>
</organism>
<dbReference type="GO" id="GO:0006421">
    <property type="term" value="P:asparaginyl-tRNA aminoacylation"/>
    <property type="evidence" value="ECO:0007669"/>
    <property type="project" value="TreeGrafter"/>
</dbReference>
<comment type="subcellular location">
    <subcellularLocation>
        <location evidence="1">Cytoplasm</location>
    </subcellularLocation>
</comment>
<protein>
    <recommendedName>
        <fullName evidence="3">asparagine--tRNA ligase</fullName>
        <ecNumber evidence="3">6.1.1.22</ecNumber>
    </recommendedName>
    <alternativeName>
        <fullName evidence="10">Asparaginyl-tRNA synthetase</fullName>
    </alternativeName>
</protein>
<reference evidence="14" key="1">
    <citation type="submission" date="2011-05" db="EMBL/GenBank/DDBJ databases">
        <title>The genome sequence of Vittaforma corneae strain ATCC 50505.</title>
        <authorList>
            <consortium name="The Broad Institute Genome Sequencing Platform"/>
            <person name="Cuomo C."/>
            <person name="Didier E."/>
            <person name="Bowers L."/>
            <person name="Young S.K."/>
            <person name="Zeng Q."/>
            <person name="Gargeya S."/>
            <person name="Fitzgerald M."/>
            <person name="Haas B."/>
            <person name="Abouelleil A."/>
            <person name="Alvarado L."/>
            <person name="Arachchi H.M."/>
            <person name="Berlin A."/>
            <person name="Chapman S.B."/>
            <person name="Gearin G."/>
            <person name="Goldberg J."/>
            <person name="Griggs A."/>
            <person name="Gujja S."/>
            <person name="Hansen M."/>
            <person name="Heiman D."/>
            <person name="Howarth C."/>
            <person name="Larimer J."/>
            <person name="Lui A."/>
            <person name="MacDonald P.J.P."/>
            <person name="McCowen C."/>
            <person name="Montmayeur A."/>
            <person name="Murphy C."/>
            <person name="Neiman D."/>
            <person name="Pearson M."/>
            <person name="Priest M."/>
            <person name="Roberts A."/>
            <person name="Saif S."/>
            <person name="Shea T."/>
            <person name="Sisk P."/>
            <person name="Stolte C."/>
            <person name="Sykes S."/>
            <person name="Wortman J."/>
            <person name="Nusbaum C."/>
            <person name="Birren B."/>
        </authorList>
    </citation>
    <scope>NUCLEOTIDE SEQUENCE [LARGE SCALE GENOMIC DNA]</scope>
    <source>
        <strain evidence="14">ATCC 50505</strain>
    </source>
</reference>
<dbReference type="RefSeq" id="XP_007605308.1">
    <property type="nucleotide sequence ID" value="XM_007605246.1"/>
</dbReference>
<evidence type="ECO:0000256" key="5">
    <source>
        <dbReference type="ARBA" id="ARBA00022598"/>
    </source>
</evidence>
<sequence>MLQESKIISKEDPTISIAGKSQEGVALNESALSEGVEKMKLVDINESEYERVRLEEISLSLKDRKIKTFGWVTKSTSVKSRCFFHLSSAFSTVKCVVEGDHGFTFQTSLTIYGTVVEPVKRRDEFLFEIAVDKYEIYNSMPAPTFPLNAQSEKETRLDNGHLALRMKDRELFVKARSTLLHLMREYYFKNKYTEITPPTLVQTQVEGGATLFSLDYYGEKAYLTQSSQLYLETVAPVVGKAYCIMPSYRAEKSKTSRHLSEFTHVEAELVDVSFSELMDSIEGLVRYSITEFYKTMLEDIQKVVPDFVPVTLSEKPFKKLSYRDAIEYLRSKNHLKPDGTAYEYMDDIADASEKFICAEYGVNQPVFLTHFPHALKSFYMKKIDGDLTESCDLLFPAVGETVGGSMRLDNYQQLVDAFKNEGIAPGPYYWYLDMARYGPSKHGGYGLGFERLLMALMKYKNVDESCIYPRKVSRCQP</sequence>
<dbReference type="SUPFAM" id="SSF55681">
    <property type="entry name" value="Class II aaRS and biotin synthetases"/>
    <property type="match status" value="1"/>
</dbReference>
<dbReference type="HOGENOM" id="CLU_004553_2_0_1"/>
<evidence type="ECO:0000256" key="7">
    <source>
        <dbReference type="ARBA" id="ARBA00022840"/>
    </source>
</evidence>
<evidence type="ECO:0000313" key="13">
    <source>
        <dbReference type="EMBL" id="ELA41070.1"/>
    </source>
</evidence>
<evidence type="ECO:0000256" key="11">
    <source>
        <dbReference type="ARBA" id="ARBA00047844"/>
    </source>
</evidence>
<dbReference type="VEuPathDB" id="MicrosporidiaDB:VICG_01863"/>
<dbReference type="AlphaFoldDB" id="L2GKP1"/>
<dbReference type="InterPro" id="IPR045864">
    <property type="entry name" value="aa-tRNA-synth_II/BPL/LPL"/>
</dbReference>
<accession>L2GKP1</accession>
<dbReference type="Proteomes" id="UP000011082">
    <property type="component" value="Unassembled WGS sequence"/>
</dbReference>
<dbReference type="PRINTS" id="PR01042">
    <property type="entry name" value="TRNASYNTHASP"/>
</dbReference>
<dbReference type="Gene3D" id="3.30.930.10">
    <property type="entry name" value="Bira Bifunctional Protein, Domain 2"/>
    <property type="match status" value="1"/>
</dbReference>
<dbReference type="InParanoid" id="L2GKP1"/>
<name>L2GKP1_VITCO</name>
<evidence type="ECO:0000256" key="4">
    <source>
        <dbReference type="ARBA" id="ARBA00022490"/>
    </source>
</evidence>
<keyword evidence="9" id="KW-0030">Aminoacyl-tRNA synthetase</keyword>
<dbReference type="OrthoDB" id="1931232at2759"/>
<evidence type="ECO:0000256" key="6">
    <source>
        <dbReference type="ARBA" id="ARBA00022741"/>
    </source>
</evidence>
<proteinExistence type="inferred from homology"/>
<dbReference type="FunCoup" id="L2GKP1">
    <property type="interactions" value="171"/>
</dbReference>
<dbReference type="OMA" id="DCCLYPR"/>
<keyword evidence="14" id="KW-1185">Reference proteome</keyword>
<dbReference type="Gene3D" id="2.40.50.140">
    <property type="entry name" value="Nucleic acid-binding proteins"/>
    <property type="match status" value="1"/>
</dbReference>
<comment type="similarity">
    <text evidence="2">Belongs to the class-II aminoacyl-tRNA synthetase family.</text>
</comment>
<dbReference type="EC" id="6.1.1.22" evidence="3"/>
<evidence type="ECO:0000313" key="14">
    <source>
        <dbReference type="Proteomes" id="UP000011082"/>
    </source>
</evidence>
<keyword evidence="5 13" id="KW-0436">Ligase</keyword>
<gene>
    <name evidence="13" type="ORF">VICG_01863</name>
</gene>
<dbReference type="InterPro" id="IPR002312">
    <property type="entry name" value="Asp/Asn-tRNA-synth_IIb"/>
</dbReference>
<feature type="domain" description="Aminoacyl-transfer RNA synthetases class-II family profile" evidence="12">
    <location>
        <begin position="176"/>
        <end position="469"/>
    </location>
</feature>
<evidence type="ECO:0000256" key="10">
    <source>
        <dbReference type="ARBA" id="ARBA00029886"/>
    </source>
</evidence>
<dbReference type="EMBL" id="JH370150">
    <property type="protein sequence ID" value="ELA41070.1"/>
    <property type="molecule type" value="Genomic_DNA"/>
</dbReference>
<comment type="catalytic activity">
    <reaction evidence="11">
        <text>tRNA(Asn) + L-asparagine + ATP = L-asparaginyl-tRNA(Asn) + AMP + diphosphate + H(+)</text>
        <dbReference type="Rhea" id="RHEA:11180"/>
        <dbReference type="Rhea" id="RHEA-COMP:9659"/>
        <dbReference type="Rhea" id="RHEA-COMP:9674"/>
        <dbReference type="ChEBI" id="CHEBI:15378"/>
        <dbReference type="ChEBI" id="CHEBI:30616"/>
        <dbReference type="ChEBI" id="CHEBI:33019"/>
        <dbReference type="ChEBI" id="CHEBI:58048"/>
        <dbReference type="ChEBI" id="CHEBI:78442"/>
        <dbReference type="ChEBI" id="CHEBI:78515"/>
        <dbReference type="ChEBI" id="CHEBI:456215"/>
        <dbReference type="EC" id="6.1.1.22"/>
    </reaction>
</comment>
<dbReference type="InterPro" id="IPR006195">
    <property type="entry name" value="aa-tRNA-synth_II"/>
</dbReference>
<dbReference type="PANTHER" id="PTHR22594">
    <property type="entry name" value="ASPARTYL/LYSYL-TRNA SYNTHETASE"/>
    <property type="match status" value="1"/>
</dbReference>
<dbReference type="Pfam" id="PF00152">
    <property type="entry name" value="tRNA-synt_2"/>
    <property type="match status" value="1"/>
</dbReference>
<dbReference type="GO" id="GO:0004816">
    <property type="term" value="F:asparagine-tRNA ligase activity"/>
    <property type="evidence" value="ECO:0007669"/>
    <property type="project" value="UniProtKB-EC"/>
</dbReference>
<evidence type="ECO:0000256" key="2">
    <source>
        <dbReference type="ARBA" id="ARBA00008226"/>
    </source>
</evidence>
<dbReference type="GeneID" id="19882573"/>
<keyword evidence="6" id="KW-0547">Nucleotide-binding</keyword>
<dbReference type="GO" id="GO:0005737">
    <property type="term" value="C:cytoplasm"/>
    <property type="evidence" value="ECO:0007669"/>
    <property type="project" value="UniProtKB-SubCell"/>
</dbReference>
<keyword evidence="4" id="KW-0963">Cytoplasm</keyword>
<dbReference type="PANTHER" id="PTHR22594:SF16">
    <property type="entry name" value="ASPARAGINE--TRNA LIGASE, CYTOPLASMIC"/>
    <property type="match status" value="1"/>
</dbReference>
<keyword evidence="7" id="KW-0067">ATP-binding</keyword>